<evidence type="ECO:0000256" key="1">
    <source>
        <dbReference type="SAM" id="MobiDB-lite"/>
    </source>
</evidence>
<dbReference type="EMBL" id="VEPZ02001568">
    <property type="protein sequence ID" value="KAE8667632.1"/>
    <property type="molecule type" value="Genomic_DNA"/>
</dbReference>
<dbReference type="AlphaFoldDB" id="A0A6A2WZJ3"/>
<dbReference type="Proteomes" id="UP000436088">
    <property type="component" value="Unassembled WGS sequence"/>
</dbReference>
<organism evidence="3 4">
    <name type="scientific">Hibiscus syriacus</name>
    <name type="common">Rose of Sharon</name>
    <dbReference type="NCBI Taxonomy" id="106335"/>
    <lineage>
        <taxon>Eukaryota</taxon>
        <taxon>Viridiplantae</taxon>
        <taxon>Streptophyta</taxon>
        <taxon>Embryophyta</taxon>
        <taxon>Tracheophyta</taxon>
        <taxon>Spermatophyta</taxon>
        <taxon>Magnoliopsida</taxon>
        <taxon>eudicotyledons</taxon>
        <taxon>Gunneridae</taxon>
        <taxon>Pentapetalae</taxon>
        <taxon>rosids</taxon>
        <taxon>malvids</taxon>
        <taxon>Malvales</taxon>
        <taxon>Malvaceae</taxon>
        <taxon>Malvoideae</taxon>
        <taxon>Hibiscus</taxon>
    </lineage>
</organism>
<feature type="region of interest" description="Disordered" evidence="1">
    <location>
        <begin position="1"/>
        <end position="22"/>
    </location>
</feature>
<gene>
    <name evidence="3" type="ORF">F3Y22_tig00112383pilonHSYRG00122</name>
</gene>
<evidence type="ECO:0000259" key="2">
    <source>
        <dbReference type="PROSITE" id="PS51514"/>
    </source>
</evidence>
<accession>A0A6A2WZJ3</accession>
<evidence type="ECO:0000313" key="3">
    <source>
        <dbReference type="EMBL" id="KAE8667632.1"/>
    </source>
</evidence>
<feature type="domain" description="BRX" evidence="2">
    <location>
        <begin position="64"/>
        <end position="114"/>
    </location>
</feature>
<proteinExistence type="predicted"/>
<dbReference type="Pfam" id="PF08381">
    <property type="entry name" value="BRX"/>
    <property type="match status" value="1"/>
</dbReference>
<name>A0A6A2WZJ3_HIBSY</name>
<comment type="caution">
    <text evidence="3">The sequence shown here is derived from an EMBL/GenBank/DDBJ whole genome shotgun (WGS) entry which is preliminary data.</text>
</comment>
<feature type="compositionally biased region" description="Polar residues" evidence="1">
    <location>
        <begin position="12"/>
        <end position="22"/>
    </location>
</feature>
<reference evidence="3" key="1">
    <citation type="submission" date="2019-09" db="EMBL/GenBank/DDBJ databases">
        <title>Draft genome information of white flower Hibiscus syriacus.</title>
        <authorList>
            <person name="Kim Y.-M."/>
        </authorList>
    </citation>
    <scope>NUCLEOTIDE SEQUENCE [LARGE SCALE GENOMIC DNA]</scope>
    <source>
        <strain evidence="3">YM2019G1</strain>
    </source>
</reference>
<feature type="region of interest" description="Disordered" evidence="1">
    <location>
        <begin position="43"/>
        <end position="65"/>
    </location>
</feature>
<dbReference type="InterPro" id="IPR013591">
    <property type="entry name" value="Brevis_radix_dom"/>
</dbReference>
<protein>
    <recommendedName>
        <fullName evidence="2">BRX domain-containing protein</fullName>
    </recommendedName>
</protein>
<sequence length="114" mass="12519">MADKLPAGKCFQNPNSTAKNTSNAEYLHSDSCHATNIGLPQSEASCNQENVSNSHGTKGQTENSEIVIQDEPGVYLTLSPLPDSGNELKRVRHRYAFLIPLFKLNTTKLMNCIL</sequence>
<dbReference type="PROSITE" id="PS51514">
    <property type="entry name" value="BRX"/>
    <property type="match status" value="1"/>
</dbReference>
<evidence type="ECO:0000313" key="4">
    <source>
        <dbReference type="Proteomes" id="UP000436088"/>
    </source>
</evidence>
<keyword evidence="4" id="KW-1185">Reference proteome</keyword>